<name>A0ABR2LWJ1_9ASPA</name>
<comment type="caution">
    <text evidence="2">The sequence shown here is derived from an EMBL/GenBank/DDBJ whole genome shotgun (WGS) entry which is preliminary data.</text>
</comment>
<dbReference type="Proteomes" id="UP001412067">
    <property type="component" value="Unassembled WGS sequence"/>
</dbReference>
<reference evidence="2 3" key="1">
    <citation type="journal article" date="2022" name="Nat. Plants">
        <title>Genomes of leafy and leafless Platanthera orchids illuminate the evolution of mycoheterotrophy.</title>
        <authorList>
            <person name="Li M.H."/>
            <person name="Liu K.W."/>
            <person name="Li Z."/>
            <person name="Lu H.C."/>
            <person name="Ye Q.L."/>
            <person name="Zhang D."/>
            <person name="Wang J.Y."/>
            <person name="Li Y.F."/>
            <person name="Zhong Z.M."/>
            <person name="Liu X."/>
            <person name="Yu X."/>
            <person name="Liu D.K."/>
            <person name="Tu X.D."/>
            <person name="Liu B."/>
            <person name="Hao Y."/>
            <person name="Liao X.Y."/>
            <person name="Jiang Y.T."/>
            <person name="Sun W.H."/>
            <person name="Chen J."/>
            <person name="Chen Y.Q."/>
            <person name="Ai Y."/>
            <person name="Zhai J.W."/>
            <person name="Wu S.S."/>
            <person name="Zhou Z."/>
            <person name="Hsiao Y.Y."/>
            <person name="Wu W.L."/>
            <person name="Chen Y.Y."/>
            <person name="Lin Y.F."/>
            <person name="Hsu J.L."/>
            <person name="Li C.Y."/>
            <person name="Wang Z.W."/>
            <person name="Zhao X."/>
            <person name="Zhong W.Y."/>
            <person name="Ma X.K."/>
            <person name="Ma L."/>
            <person name="Huang J."/>
            <person name="Chen G.Z."/>
            <person name="Huang M.Z."/>
            <person name="Huang L."/>
            <person name="Peng D.H."/>
            <person name="Luo Y.B."/>
            <person name="Zou S.Q."/>
            <person name="Chen S.P."/>
            <person name="Lan S."/>
            <person name="Tsai W.C."/>
            <person name="Van de Peer Y."/>
            <person name="Liu Z.J."/>
        </authorList>
    </citation>
    <scope>NUCLEOTIDE SEQUENCE [LARGE SCALE GENOMIC DNA]</scope>
    <source>
        <strain evidence="2">Lor288</strain>
    </source>
</reference>
<accession>A0ABR2LWJ1</accession>
<dbReference type="Pfam" id="PF04195">
    <property type="entry name" value="Transposase_28"/>
    <property type="match status" value="1"/>
</dbReference>
<feature type="domain" description="Transposase (putative) gypsy type" evidence="1">
    <location>
        <begin position="29"/>
        <end position="92"/>
    </location>
</feature>
<dbReference type="InterPro" id="IPR007321">
    <property type="entry name" value="Transposase_28"/>
</dbReference>
<evidence type="ECO:0000313" key="2">
    <source>
        <dbReference type="EMBL" id="KAK8953235.1"/>
    </source>
</evidence>
<sequence length="206" mass="23282">MADSPVLVCLPANEERLNFSTTTQIAIPVDHFDSGFKFPLLWEIAEIFEHYRIVPSHLAPNTLDAIYSFISYLRSEKITFSLNIFRKIFSVRSITPFGGCLYMGIINFYCRGMKFMGLSNKIHNCTSRFLIFEGELRFAHTYPQESARNAIKGISLDAMESVIVEFLVGARLDIEHYILLLASLGNVTHEGSKFCGLTFVSAATYI</sequence>
<dbReference type="EMBL" id="JBBWWR010000014">
    <property type="protein sequence ID" value="KAK8953235.1"/>
    <property type="molecule type" value="Genomic_DNA"/>
</dbReference>
<evidence type="ECO:0000313" key="3">
    <source>
        <dbReference type="Proteomes" id="UP001412067"/>
    </source>
</evidence>
<evidence type="ECO:0000259" key="1">
    <source>
        <dbReference type="Pfam" id="PF04195"/>
    </source>
</evidence>
<protein>
    <recommendedName>
        <fullName evidence="1">Transposase (putative) gypsy type domain-containing protein</fullName>
    </recommendedName>
</protein>
<proteinExistence type="predicted"/>
<gene>
    <name evidence="2" type="ORF">KSP40_PGU000122</name>
</gene>
<organism evidence="2 3">
    <name type="scientific">Platanthera guangdongensis</name>
    <dbReference type="NCBI Taxonomy" id="2320717"/>
    <lineage>
        <taxon>Eukaryota</taxon>
        <taxon>Viridiplantae</taxon>
        <taxon>Streptophyta</taxon>
        <taxon>Embryophyta</taxon>
        <taxon>Tracheophyta</taxon>
        <taxon>Spermatophyta</taxon>
        <taxon>Magnoliopsida</taxon>
        <taxon>Liliopsida</taxon>
        <taxon>Asparagales</taxon>
        <taxon>Orchidaceae</taxon>
        <taxon>Orchidoideae</taxon>
        <taxon>Orchideae</taxon>
        <taxon>Orchidinae</taxon>
        <taxon>Platanthera</taxon>
    </lineage>
</organism>
<keyword evidence="3" id="KW-1185">Reference proteome</keyword>